<evidence type="ECO:0000313" key="1">
    <source>
        <dbReference type="EMBL" id="AVO25114.1"/>
    </source>
</evidence>
<keyword evidence="2" id="KW-1185">Reference proteome</keyword>
<name>A0A2P1JXV4_9CAUD</name>
<dbReference type="KEGG" id="vg:64766442"/>
<dbReference type="EMBL" id="MG962366">
    <property type="protein sequence ID" value="AVO25114.1"/>
    <property type="molecule type" value="Genomic_DNA"/>
</dbReference>
<proteinExistence type="predicted"/>
<gene>
    <name evidence="1" type="primary">189</name>
    <name evidence="1" type="ORF">SEA_FINCH_189</name>
</gene>
<dbReference type="RefSeq" id="YP_010059211.1">
    <property type="nucleotide sequence ID" value="NC_054724.1"/>
</dbReference>
<protein>
    <submittedName>
        <fullName evidence="1">Uncharacterized protein</fullName>
    </submittedName>
</protein>
<accession>A0A2P1JXV4</accession>
<dbReference type="GeneID" id="64766442"/>
<evidence type="ECO:0000313" key="2">
    <source>
        <dbReference type="Proteomes" id="UP000241290"/>
    </source>
</evidence>
<organism evidence="1 2">
    <name type="scientific">Rhodococcus phage Finch</name>
    <dbReference type="NCBI Taxonomy" id="2094144"/>
    <lineage>
        <taxon>Viruses</taxon>
        <taxon>Duplodnaviria</taxon>
        <taxon>Heunggongvirae</taxon>
        <taxon>Uroviricota</taxon>
        <taxon>Caudoviricetes</taxon>
        <taxon>Finchvirus</taxon>
        <taxon>Finchvirus finch</taxon>
    </lineage>
</organism>
<reference evidence="2" key="1">
    <citation type="submission" date="2018-02" db="EMBL/GenBank/DDBJ databases">
        <authorList>
            <person name="Cohen D.B."/>
            <person name="Kent A.D."/>
        </authorList>
    </citation>
    <scope>NUCLEOTIDE SEQUENCE [LARGE SCALE GENOMIC DNA]</scope>
</reference>
<dbReference type="Proteomes" id="UP000241290">
    <property type="component" value="Genome"/>
</dbReference>
<sequence>MATTTYLIGFQHISDKDVDPGQEVGRQSVRVEADANASDDHLNALIVNAASAFYQTPVELEDLMNISIEVVAPHVPLVKWEIDDLPTIQQQFASPWSFDGATVRYHWADTGEMGVVDFMADRRANEEQLLTVANKALDHEVLMPRDLVVIDSVSFNEY</sequence>